<gene>
    <name evidence="2" type="ORF">ET33_11820</name>
</gene>
<protein>
    <submittedName>
        <fullName evidence="2">Exopolysaccharide biosynthesis protein</fullName>
    </submittedName>
</protein>
<organism evidence="2 3">
    <name type="scientific">Paenibacillus tyrfis</name>
    <dbReference type="NCBI Taxonomy" id="1501230"/>
    <lineage>
        <taxon>Bacteria</taxon>
        <taxon>Bacillati</taxon>
        <taxon>Bacillota</taxon>
        <taxon>Bacilli</taxon>
        <taxon>Bacillales</taxon>
        <taxon>Paenibacillaceae</taxon>
        <taxon>Paenibacillus</taxon>
    </lineage>
</organism>
<dbReference type="EMBL" id="JNVM01000018">
    <property type="protein sequence ID" value="KEQ23961.1"/>
    <property type="molecule type" value="Genomic_DNA"/>
</dbReference>
<evidence type="ECO:0000313" key="3">
    <source>
        <dbReference type="Proteomes" id="UP000028123"/>
    </source>
</evidence>
<dbReference type="PANTHER" id="PTHR40446">
    <property type="entry name" value="N-ACETYLGLUCOSAMINE-1-PHOSPHODIESTER ALPHA-N-ACETYLGLUCOSAMINIDASE"/>
    <property type="match status" value="1"/>
</dbReference>
<feature type="domain" description="Phosphodiester glycosidase" evidence="1">
    <location>
        <begin position="174"/>
        <end position="358"/>
    </location>
</feature>
<dbReference type="eggNOG" id="COG4632">
    <property type="taxonomic scope" value="Bacteria"/>
</dbReference>
<sequence>MIPIQHINRTMLLVCAPFVGLLLYLLIAGVSVELPQFAGAPDASWKAGNDWQNVLAKLDKTKADAAQTRSTIEKYYELYSKSSVEAAAMTQTAESAAARPAAIFDSRIGAKLGGNVNRATTTSNVDLKLYTFTEPRYKGYALKVDLKTDKGMKMVLGKDKVGGSETTLEAVRRYGAVAGINAGGFADDDKTGKRFPLSTTVLGGKYVYGFEPTFEDLAFIGINTDRKLIGGKFSRQEDLDKLKPSFGATFVPILLQDGKKQNIPNQWLTSPARAPRTVVGSFKNDQLLFMVTDGNDENGHSGATLPELQDKLVTLGVKDAYNLDGGGSSSLIYDGQVINRPSDSGGRLRPLATHFLFFK</sequence>
<reference evidence="2 3" key="1">
    <citation type="submission" date="2014-06" db="EMBL/GenBank/DDBJ databases">
        <title>Draft genome sequence of Paenibacillus sp. MSt1.</title>
        <authorList>
            <person name="Aw Y.K."/>
            <person name="Ong K.S."/>
            <person name="Gan H.M."/>
            <person name="Lee S.M."/>
        </authorList>
    </citation>
    <scope>NUCLEOTIDE SEQUENCE [LARGE SCALE GENOMIC DNA]</scope>
    <source>
        <strain evidence="2 3">MSt1</strain>
    </source>
</reference>
<dbReference type="Pfam" id="PF09992">
    <property type="entry name" value="NAGPA"/>
    <property type="match status" value="1"/>
</dbReference>
<accession>A0A081NZT8</accession>
<proteinExistence type="predicted"/>
<dbReference type="PANTHER" id="PTHR40446:SF2">
    <property type="entry name" value="N-ACETYLGLUCOSAMINE-1-PHOSPHODIESTER ALPHA-N-ACETYLGLUCOSAMINIDASE"/>
    <property type="match status" value="1"/>
</dbReference>
<keyword evidence="3" id="KW-1185">Reference proteome</keyword>
<dbReference type="OrthoDB" id="9816453at2"/>
<comment type="caution">
    <text evidence="2">The sequence shown here is derived from an EMBL/GenBank/DDBJ whole genome shotgun (WGS) entry which is preliminary data.</text>
</comment>
<name>A0A081NZT8_9BACL</name>
<dbReference type="AlphaFoldDB" id="A0A081NZT8"/>
<evidence type="ECO:0000259" key="1">
    <source>
        <dbReference type="Pfam" id="PF09992"/>
    </source>
</evidence>
<evidence type="ECO:0000313" key="2">
    <source>
        <dbReference type="EMBL" id="KEQ23961.1"/>
    </source>
</evidence>
<dbReference type="Proteomes" id="UP000028123">
    <property type="component" value="Unassembled WGS sequence"/>
</dbReference>
<dbReference type="InterPro" id="IPR018711">
    <property type="entry name" value="NAGPA"/>
</dbReference>
<dbReference type="RefSeq" id="WP_036686990.1">
    <property type="nucleotide sequence ID" value="NZ_JNVM01000018.1"/>
</dbReference>